<keyword evidence="3 5" id="KW-0238">DNA-binding</keyword>
<dbReference type="Proteomes" id="UP001359886">
    <property type="component" value="Unassembled WGS sequence"/>
</dbReference>
<organism evidence="7 8">
    <name type="scientific">Elongatibacter sediminis</name>
    <dbReference type="NCBI Taxonomy" id="3119006"/>
    <lineage>
        <taxon>Bacteria</taxon>
        <taxon>Pseudomonadati</taxon>
        <taxon>Pseudomonadota</taxon>
        <taxon>Gammaproteobacteria</taxon>
        <taxon>Chromatiales</taxon>
        <taxon>Wenzhouxiangellaceae</taxon>
        <taxon>Elongatibacter</taxon>
    </lineage>
</organism>
<evidence type="ECO:0000256" key="4">
    <source>
        <dbReference type="ARBA" id="ARBA00023163"/>
    </source>
</evidence>
<dbReference type="GO" id="GO:0000976">
    <property type="term" value="F:transcription cis-regulatory region binding"/>
    <property type="evidence" value="ECO:0007669"/>
    <property type="project" value="TreeGrafter"/>
</dbReference>
<evidence type="ECO:0000259" key="6">
    <source>
        <dbReference type="PROSITE" id="PS50977"/>
    </source>
</evidence>
<feature type="domain" description="HTH tetR-type" evidence="6">
    <location>
        <begin position="19"/>
        <end position="79"/>
    </location>
</feature>
<comment type="caution">
    <text evidence="7">The sequence shown here is derived from an EMBL/GenBank/DDBJ whole genome shotgun (WGS) entry which is preliminary data.</text>
</comment>
<evidence type="ECO:0000256" key="2">
    <source>
        <dbReference type="ARBA" id="ARBA00023015"/>
    </source>
</evidence>
<sequence length="203" mass="23301">MATKKATVEAETAKGSRGDRRRDRILNGFRKCIIHKGYSKTTLRDVAKAADMSASHLLYYFSGKDAILQHYFDNVSERIRQRIDSFRDEEPERQFELLADLFFAGRGITNSETGFMLECFGVAVHDPQLHNEKAELDRFCKDYLQCLFAQLPRTRDDAPDHAEIAYSLLIGLRTAAFFDQRLSLSNARRLFREGVMRQAGLRA</sequence>
<dbReference type="PROSITE" id="PS50977">
    <property type="entry name" value="HTH_TETR_2"/>
    <property type="match status" value="1"/>
</dbReference>
<feature type="DNA-binding region" description="H-T-H motif" evidence="5">
    <location>
        <begin position="42"/>
        <end position="61"/>
    </location>
</feature>
<keyword evidence="2" id="KW-0805">Transcription regulation</keyword>
<dbReference type="PANTHER" id="PTHR30055:SF234">
    <property type="entry name" value="HTH-TYPE TRANSCRIPTIONAL REGULATOR BETI"/>
    <property type="match status" value="1"/>
</dbReference>
<dbReference type="InterPro" id="IPR009057">
    <property type="entry name" value="Homeodomain-like_sf"/>
</dbReference>
<dbReference type="InterPro" id="IPR039538">
    <property type="entry name" value="BetI_C"/>
</dbReference>
<protein>
    <submittedName>
        <fullName evidence="7">TetR/AcrR family transcriptional regulator</fullName>
    </submittedName>
</protein>
<proteinExistence type="predicted"/>
<name>A0AAW9RAB0_9GAMM</name>
<accession>A0AAW9RAB0</accession>
<keyword evidence="1" id="KW-0678">Repressor</keyword>
<dbReference type="Pfam" id="PF00440">
    <property type="entry name" value="TetR_N"/>
    <property type="match status" value="1"/>
</dbReference>
<evidence type="ECO:0000313" key="8">
    <source>
        <dbReference type="Proteomes" id="UP001359886"/>
    </source>
</evidence>
<dbReference type="InterPro" id="IPR050109">
    <property type="entry name" value="HTH-type_TetR-like_transc_reg"/>
</dbReference>
<evidence type="ECO:0000313" key="7">
    <source>
        <dbReference type="EMBL" id="MEJ8568600.1"/>
    </source>
</evidence>
<dbReference type="Pfam" id="PF13977">
    <property type="entry name" value="TetR_C_6"/>
    <property type="match status" value="1"/>
</dbReference>
<dbReference type="GO" id="GO:0003700">
    <property type="term" value="F:DNA-binding transcription factor activity"/>
    <property type="evidence" value="ECO:0007669"/>
    <property type="project" value="TreeGrafter"/>
</dbReference>
<keyword evidence="8" id="KW-1185">Reference proteome</keyword>
<dbReference type="InterPro" id="IPR001647">
    <property type="entry name" value="HTH_TetR"/>
</dbReference>
<evidence type="ECO:0000256" key="5">
    <source>
        <dbReference type="PROSITE-ProRule" id="PRU00335"/>
    </source>
</evidence>
<dbReference type="PANTHER" id="PTHR30055">
    <property type="entry name" value="HTH-TYPE TRANSCRIPTIONAL REGULATOR RUTR"/>
    <property type="match status" value="1"/>
</dbReference>
<keyword evidence="4" id="KW-0804">Transcription</keyword>
<dbReference type="Gene3D" id="1.10.357.10">
    <property type="entry name" value="Tetracycline Repressor, domain 2"/>
    <property type="match status" value="1"/>
</dbReference>
<evidence type="ECO:0000256" key="3">
    <source>
        <dbReference type="ARBA" id="ARBA00023125"/>
    </source>
</evidence>
<dbReference type="EMBL" id="JAZHOG010000008">
    <property type="protein sequence ID" value="MEJ8568600.1"/>
    <property type="molecule type" value="Genomic_DNA"/>
</dbReference>
<gene>
    <name evidence="7" type="ORF">V3330_13285</name>
</gene>
<reference evidence="7 8" key="1">
    <citation type="submission" date="2024-02" db="EMBL/GenBank/DDBJ databases">
        <title>A novel Wenzhouxiangellaceae bacterium, isolated from coastal sediments.</title>
        <authorList>
            <person name="Du Z.-J."/>
            <person name="Ye Y.-Q."/>
            <person name="Zhang X.-Y."/>
        </authorList>
    </citation>
    <scope>NUCLEOTIDE SEQUENCE [LARGE SCALE GENOMIC DNA]</scope>
    <source>
        <strain evidence="7 8">CH-27</strain>
    </source>
</reference>
<evidence type="ECO:0000256" key="1">
    <source>
        <dbReference type="ARBA" id="ARBA00022491"/>
    </source>
</evidence>
<dbReference type="RefSeq" id="WP_354695920.1">
    <property type="nucleotide sequence ID" value="NZ_JAZHOG010000008.1"/>
</dbReference>
<dbReference type="AlphaFoldDB" id="A0AAW9RAB0"/>
<dbReference type="SUPFAM" id="SSF46689">
    <property type="entry name" value="Homeodomain-like"/>
    <property type="match status" value="1"/>
</dbReference>